<name>A0A1W5ZXK4_9BACI</name>
<protein>
    <submittedName>
        <fullName evidence="1">Uncharacterized protein</fullName>
    </submittedName>
</protein>
<dbReference type="RefSeq" id="WP_085030516.1">
    <property type="nucleotide sequence ID" value="NZ_CP020772.1"/>
</dbReference>
<dbReference type="OrthoDB" id="2966690at2"/>
<keyword evidence="2" id="KW-1185">Reference proteome</keyword>
<dbReference type="Proteomes" id="UP000192527">
    <property type="component" value="Chromosome"/>
</dbReference>
<reference evidence="1 2" key="1">
    <citation type="submission" date="2017-04" db="EMBL/GenBank/DDBJ databases">
        <title>The whole genome sequencing and assembly of Halobacillus mangrovi strain.</title>
        <authorList>
            <person name="Lee S.-J."/>
            <person name="Park M.-K."/>
            <person name="Kim J.-Y."/>
            <person name="Lee Y.-J."/>
            <person name="Yi H."/>
            <person name="Bahn Y.-S."/>
            <person name="Kim J.F."/>
            <person name="Lee D.-W."/>
        </authorList>
    </citation>
    <scope>NUCLEOTIDE SEQUENCE [LARGE SCALE GENOMIC DNA]</scope>
    <source>
        <strain evidence="1 2">KTB 131</strain>
    </source>
</reference>
<accession>A0A1W5ZXK4</accession>
<proteinExistence type="predicted"/>
<organism evidence="1 2">
    <name type="scientific">Halobacillus mangrovi</name>
    <dbReference type="NCBI Taxonomy" id="402384"/>
    <lineage>
        <taxon>Bacteria</taxon>
        <taxon>Bacillati</taxon>
        <taxon>Bacillota</taxon>
        <taxon>Bacilli</taxon>
        <taxon>Bacillales</taxon>
        <taxon>Bacillaceae</taxon>
        <taxon>Halobacillus</taxon>
    </lineage>
</organism>
<sequence>MVQCLSCNIPQTMKVNEQYAFQVCALTADLVCVDAKIVATLGNPSQKDAFELYMYTEDQFVPVSFNDIGVFIYEEPTINSCALLFITFKATGKYRFQLDLVSESGNLPLADLSFEVNVINELE</sequence>
<dbReference type="KEGG" id="hmn:HM131_14880"/>
<dbReference type="EMBL" id="CP020772">
    <property type="protein sequence ID" value="ARI78056.1"/>
    <property type="molecule type" value="Genomic_DNA"/>
</dbReference>
<evidence type="ECO:0000313" key="2">
    <source>
        <dbReference type="Proteomes" id="UP000192527"/>
    </source>
</evidence>
<gene>
    <name evidence="1" type="ORF">HM131_14880</name>
</gene>
<evidence type="ECO:0000313" key="1">
    <source>
        <dbReference type="EMBL" id="ARI78056.1"/>
    </source>
</evidence>
<dbReference type="AlphaFoldDB" id="A0A1W5ZXK4"/>